<keyword evidence="2" id="KW-1185">Reference proteome</keyword>
<proteinExistence type="predicted"/>
<comment type="caution">
    <text evidence="1">The sequence shown here is derived from an EMBL/GenBank/DDBJ whole genome shotgun (WGS) entry which is preliminary data.</text>
</comment>
<dbReference type="Proteomes" id="UP001234297">
    <property type="component" value="Chromosome 9"/>
</dbReference>
<gene>
    <name evidence="1" type="ORF">MRB53_029028</name>
</gene>
<evidence type="ECO:0000313" key="1">
    <source>
        <dbReference type="EMBL" id="KAJ8620499.1"/>
    </source>
</evidence>
<organism evidence="1 2">
    <name type="scientific">Persea americana</name>
    <name type="common">Avocado</name>
    <dbReference type="NCBI Taxonomy" id="3435"/>
    <lineage>
        <taxon>Eukaryota</taxon>
        <taxon>Viridiplantae</taxon>
        <taxon>Streptophyta</taxon>
        <taxon>Embryophyta</taxon>
        <taxon>Tracheophyta</taxon>
        <taxon>Spermatophyta</taxon>
        <taxon>Magnoliopsida</taxon>
        <taxon>Magnoliidae</taxon>
        <taxon>Laurales</taxon>
        <taxon>Lauraceae</taxon>
        <taxon>Persea</taxon>
    </lineage>
</organism>
<evidence type="ECO:0000313" key="2">
    <source>
        <dbReference type="Proteomes" id="UP001234297"/>
    </source>
</evidence>
<reference evidence="1 2" key="1">
    <citation type="journal article" date="2022" name="Hortic Res">
        <title>A haplotype resolved chromosomal level avocado genome allows analysis of novel avocado genes.</title>
        <authorList>
            <person name="Nath O."/>
            <person name="Fletcher S.J."/>
            <person name="Hayward A."/>
            <person name="Shaw L.M."/>
            <person name="Masouleh A.K."/>
            <person name="Furtado A."/>
            <person name="Henry R.J."/>
            <person name="Mitter N."/>
        </authorList>
    </citation>
    <scope>NUCLEOTIDE SEQUENCE [LARGE SCALE GENOMIC DNA]</scope>
    <source>
        <strain evidence="2">cv. Hass</strain>
    </source>
</reference>
<sequence length="499" mass="57501">MWSKWVKCPTLLCGAASTRSLCTVTMGAREASSSLYRRLSALGSMADGTAAKRVLDEWVSEGKPVKFYNVKGYVRELRKFKNYNLALQLMEWLEAKGTDFSYSDHAICVDLLSKTKGTEAAERYFTSLPEPAKNQYTYGALLCCYCQEKMHEKATTLFEKMRDLHFASSTLTYNNVMSLYMKSGLPEKVPPMVEKMQETNILPDRYTYAILMNSYASLKDIKAVERVMKEAKIRCTACSDWPLYSNLAAIYITAGLYNKAKLVLKEAEKMIDLCDRDAFHFLISLYAGTSNLADVKRVWKSLKSAFPKATNMSYLVMLQSLAKLDDMDGIKNCFKEWESGYSTYDIRLSNIVINAYLRRGMIKEAESLLESIRKRGYEPNFWTMDIFVDFYMRNHRMGMAVKCMEAAVTKMTKNELQPCQVRVRAFLKYFVEEKDVKHSEELCKVLKRVCYPASELFNLLLHTYVAAGKIEPQMRQWIREDNVQMTSEMEKLLERVCPE</sequence>
<protein>
    <submittedName>
        <fullName evidence="1">Uncharacterized protein</fullName>
    </submittedName>
</protein>
<accession>A0ACC2KHA0</accession>
<name>A0ACC2KHA0_PERAE</name>
<dbReference type="EMBL" id="CM056817">
    <property type="protein sequence ID" value="KAJ8620499.1"/>
    <property type="molecule type" value="Genomic_DNA"/>
</dbReference>